<evidence type="ECO:0000256" key="3">
    <source>
        <dbReference type="ARBA" id="ARBA00022448"/>
    </source>
</evidence>
<proteinExistence type="inferred from homology"/>
<dbReference type="InterPro" id="IPR029020">
    <property type="entry name" value="Ammonium/urea_transptr"/>
</dbReference>
<keyword evidence="3" id="KW-0813">Transport</keyword>
<comment type="similarity">
    <text evidence="2">Belongs to the ammonia transporter channel (TC 1.A.11.2) family.</text>
</comment>
<dbReference type="OrthoDB" id="411443at2759"/>
<organism evidence="10 11">
    <name type="scientific">Symbiodinium microadriaticum</name>
    <name type="common">Dinoflagellate</name>
    <name type="synonym">Zooxanthella microadriatica</name>
    <dbReference type="NCBI Taxonomy" id="2951"/>
    <lineage>
        <taxon>Eukaryota</taxon>
        <taxon>Sar</taxon>
        <taxon>Alveolata</taxon>
        <taxon>Dinophyceae</taxon>
        <taxon>Suessiales</taxon>
        <taxon>Symbiodiniaceae</taxon>
        <taxon>Symbiodinium</taxon>
    </lineage>
</organism>
<feature type="transmembrane region" description="Helical" evidence="8">
    <location>
        <begin position="20"/>
        <end position="44"/>
    </location>
</feature>
<keyword evidence="5 8" id="KW-1133">Transmembrane helix</keyword>
<accession>A0A1Q9DBG6</accession>
<sequence length="338" mass="35616">MELPSSVVACHGWSGSVLGVGFAGSAVVHSTGGVSPLAGTVVLGPRKGRVENHEEIGCHNLPLVVIGTFALRFGWYGFEPGSTLGTRDGTTEAMATQVAMTALGAAACGIMVFLLRCAIMRNYDVGGLCTCILGGLVSITLGCGDMECGSAVAIGANVEPSHLDEASELDVCDDGPRGAVPTIEYLHDCLQLAKLEQNIAWHVSMVVPVVMLVICAFCMQLMCWDMPTAHNHDPAVIGNTQRPSMWDYVDMLRDVRVVVMICLCYACFSTELAKNKHLVMHSRTYSQLDASDASAFSSPSASSTLACPAAFGLSLLLALCADGSGHFLWYGAFCEPAG</sequence>
<dbReference type="GO" id="GO:0016020">
    <property type="term" value="C:membrane"/>
    <property type="evidence" value="ECO:0007669"/>
    <property type="project" value="UniProtKB-SubCell"/>
</dbReference>
<reference evidence="10 11" key="1">
    <citation type="submission" date="2016-02" db="EMBL/GenBank/DDBJ databases">
        <title>Genome analysis of coral dinoflagellate symbionts highlights evolutionary adaptations to a symbiotic lifestyle.</title>
        <authorList>
            <person name="Aranda M."/>
            <person name="Li Y."/>
            <person name="Liew Y.J."/>
            <person name="Baumgarten S."/>
            <person name="Simakov O."/>
            <person name="Wilson M."/>
            <person name="Piel J."/>
            <person name="Ashoor H."/>
            <person name="Bougouffa S."/>
            <person name="Bajic V.B."/>
            <person name="Ryu T."/>
            <person name="Ravasi T."/>
            <person name="Bayer T."/>
            <person name="Micklem G."/>
            <person name="Kim H."/>
            <person name="Bhak J."/>
            <person name="Lajeunesse T.C."/>
            <person name="Voolstra C.R."/>
        </authorList>
    </citation>
    <scope>NUCLEOTIDE SEQUENCE [LARGE SCALE GENOMIC DNA]</scope>
    <source>
        <strain evidence="10 11">CCMP2467</strain>
    </source>
</reference>
<feature type="transmembrane region" description="Helical" evidence="8">
    <location>
        <begin position="95"/>
        <end position="115"/>
    </location>
</feature>
<protein>
    <submittedName>
        <fullName evidence="10">Ammonium transporter 1 member 1</fullName>
    </submittedName>
</protein>
<evidence type="ECO:0000259" key="9">
    <source>
        <dbReference type="Pfam" id="PF00909"/>
    </source>
</evidence>
<evidence type="ECO:0000256" key="5">
    <source>
        <dbReference type="ARBA" id="ARBA00022989"/>
    </source>
</evidence>
<comment type="caution">
    <text evidence="10">The sequence shown here is derived from an EMBL/GenBank/DDBJ whole genome shotgun (WGS) entry which is preliminary data.</text>
</comment>
<dbReference type="InterPro" id="IPR024041">
    <property type="entry name" value="NH4_transpt_AmtB-like_dom"/>
</dbReference>
<dbReference type="Proteomes" id="UP000186817">
    <property type="component" value="Unassembled WGS sequence"/>
</dbReference>
<evidence type="ECO:0000256" key="7">
    <source>
        <dbReference type="ARBA" id="ARBA00023177"/>
    </source>
</evidence>
<name>A0A1Q9DBG6_SYMMI</name>
<gene>
    <name evidence="10" type="primary">AMT1-1</name>
    <name evidence="10" type="ORF">AK812_SmicGene25695</name>
</gene>
<dbReference type="GO" id="GO:0097272">
    <property type="term" value="P:ammonium homeostasis"/>
    <property type="evidence" value="ECO:0007669"/>
    <property type="project" value="TreeGrafter"/>
</dbReference>
<dbReference type="Pfam" id="PF00909">
    <property type="entry name" value="Ammonium_transp"/>
    <property type="match status" value="1"/>
</dbReference>
<dbReference type="GO" id="GO:0008519">
    <property type="term" value="F:ammonium channel activity"/>
    <property type="evidence" value="ECO:0007669"/>
    <property type="project" value="InterPro"/>
</dbReference>
<evidence type="ECO:0000256" key="2">
    <source>
        <dbReference type="ARBA" id="ARBA00005887"/>
    </source>
</evidence>
<evidence type="ECO:0000313" key="11">
    <source>
        <dbReference type="Proteomes" id="UP000186817"/>
    </source>
</evidence>
<dbReference type="PANTHER" id="PTHR11730:SF6">
    <property type="entry name" value="AMMONIUM TRANSPORTER"/>
    <property type="match status" value="1"/>
</dbReference>
<evidence type="ECO:0000256" key="6">
    <source>
        <dbReference type="ARBA" id="ARBA00023136"/>
    </source>
</evidence>
<keyword evidence="6 8" id="KW-0472">Membrane</keyword>
<evidence type="ECO:0000256" key="1">
    <source>
        <dbReference type="ARBA" id="ARBA00004141"/>
    </source>
</evidence>
<comment type="subcellular location">
    <subcellularLocation>
        <location evidence="1">Membrane</location>
        <topology evidence="1">Multi-pass membrane protein</topology>
    </subcellularLocation>
</comment>
<evidence type="ECO:0000313" key="10">
    <source>
        <dbReference type="EMBL" id="OLP92512.1"/>
    </source>
</evidence>
<feature type="transmembrane region" description="Helical" evidence="8">
    <location>
        <begin position="199"/>
        <end position="222"/>
    </location>
</feature>
<feature type="transmembrane region" description="Helical" evidence="8">
    <location>
        <begin position="56"/>
        <end position="75"/>
    </location>
</feature>
<feature type="transmembrane region" description="Helical" evidence="8">
    <location>
        <begin position="255"/>
        <end position="273"/>
    </location>
</feature>
<dbReference type="AlphaFoldDB" id="A0A1Q9DBG6"/>
<keyword evidence="7" id="KW-0924">Ammonia transport</keyword>
<dbReference type="EMBL" id="LSRX01000619">
    <property type="protein sequence ID" value="OLP92512.1"/>
    <property type="molecule type" value="Genomic_DNA"/>
</dbReference>
<evidence type="ECO:0000256" key="4">
    <source>
        <dbReference type="ARBA" id="ARBA00022692"/>
    </source>
</evidence>
<evidence type="ECO:0000256" key="8">
    <source>
        <dbReference type="SAM" id="Phobius"/>
    </source>
</evidence>
<dbReference type="SUPFAM" id="SSF111352">
    <property type="entry name" value="Ammonium transporter"/>
    <property type="match status" value="1"/>
</dbReference>
<dbReference type="PANTHER" id="PTHR11730">
    <property type="entry name" value="AMMONIUM TRANSPORTER"/>
    <property type="match status" value="1"/>
</dbReference>
<dbReference type="Gene3D" id="1.10.3430.10">
    <property type="entry name" value="Ammonium transporter AmtB like domains"/>
    <property type="match status" value="1"/>
</dbReference>
<feature type="domain" description="Ammonium transporter AmtB-like" evidence="9">
    <location>
        <begin position="11"/>
        <end position="156"/>
    </location>
</feature>
<keyword evidence="11" id="KW-1185">Reference proteome</keyword>
<keyword evidence="4 8" id="KW-0812">Transmembrane</keyword>